<dbReference type="InterPro" id="IPR029063">
    <property type="entry name" value="SAM-dependent_MTases_sf"/>
</dbReference>
<dbReference type="RefSeq" id="WP_244568394.1">
    <property type="nucleotide sequence ID" value="NZ_CALENZ010000020.1"/>
</dbReference>
<dbReference type="GO" id="GO:0032259">
    <property type="term" value="P:methylation"/>
    <property type="evidence" value="ECO:0007669"/>
    <property type="project" value="InterPro"/>
</dbReference>
<dbReference type="GO" id="GO:0004519">
    <property type="term" value="F:endonuclease activity"/>
    <property type="evidence" value="ECO:0007669"/>
    <property type="project" value="UniProtKB-KW"/>
</dbReference>
<comment type="caution">
    <text evidence="4">The sequence shown here is derived from an EMBL/GenBank/DDBJ whole genome shotgun (WGS) entry which is preliminary data.</text>
</comment>
<keyword evidence="5" id="KW-1185">Reference proteome</keyword>
<feature type="domain" description="Helicase/UvrB N-terminal" evidence="2">
    <location>
        <begin position="153"/>
        <end position="303"/>
    </location>
</feature>
<dbReference type="InterPro" id="IPR027417">
    <property type="entry name" value="P-loop_NTPase"/>
</dbReference>
<dbReference type="InterPro" id="IPR011639">
    <property type="entry name" value="MethylTrfase_TaqI-like_dom"/>
</dbReference>
<dbReference type="EMBL" id="MWXA01000003">
    <property type="protein sequence ID" value="OZG67709.1"/>
    <property type="molecule type" value="Genomic_DNA"/>
</dbReference>
<feature type="domain" description="Type II methyltransferase M.TaqI-like" evidence="3">
    <location>
        <begin position="935"/>
        <end position="1085"/>
    </location>
</feature>
<dbReference type="Pfam" id="PF04851">
    <property type="entry name" value="ResIII"/>
    <property type="match status" value="1"/>
</dbReference>
<dbReference type="Proteomes" id="UP000216451">
    <property type="component" value="Unassembled WGS sequence"/>
</dbReference>
<evidence type="ECO:0000256" key="1">
    <source>
        <dbReference type="SAM" id="MobiDB-lite"/>
    </source>
</evidence>
<dbReference type="GO" id="GO:0016787">
    <property type="term" value="F:hydrolase activity"/>
    <property type="evidence" value="ECO:0007669"/>
    <property type="project" value="InterPro"/>
</dbReference>
<name>A0A261G8E8_9BIFI</name>
<dbReference type="GO" id="GO:0003677">
    <property type="term" value="F:DNA binding"/>
    <property type="evidence" value="ECO:0007669"/>
    <property type="project" value="InterPro"/>
</dbReference>
<dbReference type="Gene3D" id="3.40.50.150">
    <property type="entry name" value="Vaccinia Virus protein VP39"/>
    <property type="match status" value="1"/>
</dbReference>
<accession>A0A261G8E8</accession>
<evidence type="ECO:0000313" key="5">
    <source>
        <dbReference type="Proteomes" id="UP000216451"/>
    </source>
</evidence>
<dbReference type="GO" id="GO:0006304">
    <property type="term" value="P:DNA modification"/>
    <property type="evidence" value="ECO:0007669"/>
    <property type="project" value="InterPro"/>
</dbReference>
<keyword evidence="4" id="KW-0255">Endonuclease</keyword>
<proteinExistence type="predicted"/>
<dbReference type="PROSITE" id="PS00092">
    <property type="entry name" value="N6_MTASE"/>
    <property type="match status" value="1"/>
</dbReference>
<organism evidence="4 5">
    <name type="scientific">Bifidobacterium aquikefiri</name>
    <dbReference type="NCBI Taxonomy" id="1653207"/>
    <lineage>
        <taxon>Bacteria</taxon>
        <taxon>Bacillati</taxon>
        <taxon>Actinomycetota</taxon>
        <taxon>Actinomycetes</taxon>
        <taxon>Bifidobacteriales</taxon>
        <taxon>Bifidobacteriaceae</taxon>
        <taxon>Bifidobacterium</taxon>
    </lineage>
</organism>
<dbReference type="InterPro" id="IPR002052">
    <property type="entry name" value="DNA_methylase_N6_adenine_CS"/>
</dbReference>
<dbReference type="Pfam" id="PF07669">
    <property type="entry name" value="Eco57I"/>
    <property type="match status" value="1"/>
</dbReference>
<dbReference type="SUPFAM" id="SSF53335">
    <property type="entry name" value="S-adenosyl-L-methionine-dependent methyltransferases"/>
    <property type="match status" value="1"/>
</dbReference>
<dbReference type="InterPro" id="IPR006935">
    <property type="entry name" value="Helicase/UvrB_N"/>
</dbReference>
<dbReference type="GO" id="GO:0009007">
    <property type="term" value="F:site-specific DNA-methyltransferase (adenine-specific) activity"/>
    <property type="evidence" value="ECO:0007669"/>
    <property type="project" value="UniProtKB-EC"/>
</dbReference>
<keyword evidence="4" id="KW-0540">Nuclease</keyword>
<evidence type="ECO:0000259" key="2">
    <source>
        <dbReference type="Pfam" id="PF04851"/>
    </source>
</evidence>
<dbReference type="REBASE" id="384787">
    <property type="entry name" value="Baq28769ORF354P"/>
</dbReference>
<sequence length="1351" mass="154964">MQNIENISDVIVGRVSPKIYAFSTAAIPNYLKVGDTYRPVATRLKEWRHKYSDLVQQYEGEATINDDIFFRDFSVHDYIEKDKHRTRLQSRQLNPGIHYSREFFQGAQTQDLDQAIADIQRDYNSKGGRYEFYDAVSHLPQPFTYERDKTWILRPNQQEAVNKFKQRVQEGRTKLLMYAVMRFGKSFTSLSCAQSIHAKTILVVSAKADVKEEWKKTVECPKNFEGWDFVDSQALILDEKIVTKIHQNNHTAVIFLTLQDLQGSEIKDKHREVFAQSIDMLIIDETHFGARGKEFGQILRNASQPVDPTSSQKLDYDDLVEHQTAENEIKRLHAKVRLHLSGTPYRILMSNEFQQEDIISFVQFSDIVHDQQQWDFDHLDDEAVNEWDNPYFGFPQMVRFAFNPNASSRKKIEEFHNHGISCTLSALLEPKCVKLDTKQHRNREFKFKSEISDLLNIIDGSQQDENILGFLDYDKIKKGKMCRHIVMVLPYCASCDAMEKLIDEQRATFKNLGEYKIINISGVEGSQAYRQTEDVKRAISEAEKNNQKTLTLTVNRMLTGSTVEQWDTMIYLKDTSSPQEYDQAIFRLQNQYIRELVSSNGDIIRQNLKPQTLLVDFDPARMFRLQEQKSLIYNINSENVGNDKLETRLRKDLEISPIITMNSNKILKVEATDILKAVSDYNSRRSISDEARDIPVDLGLLSNTDILGVVQSQAEMGTNEGLALIPYEGEETDLDIEGDHEDVQGSSSQESEEGNASATNDGTMPEDESSLKKKLQTYYQRILCYAMLSQTYVNSLQQIVDCIGQEDNARIAHNIGLQKEILQQCLDIFDPFKLRALDYKIQNISQLCHDDHLTPLERSIRALGKFNRISDSEVRTPTDLCHKMVKAIPFDKLATLIDRGEKILDISSKSAEFAVALYKLFVEDHHRDSSLIKDSIFSVPTSSIAYEFTRRFYEILGLNCANIAAAFDSYDLLEVKNSDSNVDYDKISQLLTQNRVFNIIRLDDNPEGANSVKFGAVVGNPPYQELNKGTSARQLYPYFMDAAYKIAPIACLVTPARFVWGAGKNNDNWSRKILNDRHIEVSQYWSDASLVFPDIDLKGGIIVTLRDASRLTDKLGPWSIYPQLKGILDKVTSHENGNYRSLKETVQLQLKFNLDALYEDYPQYKSIIGSKGNERRLTTNIFERLPNLFTQERHEEDIQILGLLNKKRTIRYVNKRYINHSKSIDTWKVVLPKTSGSGKFGEALTNPEILGPFSGFTQSFISIGSFEHKDEAKAALTYIKTKFARALLSTKKATQDNNSEVWVAVPLQDFSSDSEIDWNAPIQNIDLQLFRNYHFTKKEKEFVLSHVDPMS</sequence>
<evidence type="ECO:0000259" key="3">
    <source>
        <dbReference type="Pfam" id="PF07669"/>
    </source>
</evidence>
<protein>
    <submittedName>
        <fullName evidence="4">Restriction endonuclease Eco57I</fullName>
    </submittedName>
</protein>
<dbReference type="SUPFAM" id="SSF52540">
    <property type="entry name" value="P-loop containing nucleoside triphosphate hydrolases"/>
    <property type="match status" value="1"/>
</dbReference>
<dbReference type="GO" id="GO:0005524">
    <property type="term" value="F:ATP binding"/>
    <property type="evidence" value="ECO:0007669"/>
    <property type="project" value="InterPro"/>
</dbReference>
<feature type="region of interest" description="Disordered" evidence="1">
    <location>
        <begin position="738"/>
        <end position="769"/>
    </location>
</feature>
<dbReference type="GeneID" id="98295034"/>
<keyword evidence="4" id="KW-0378">Hydrolase</keyword>
<reference evidence="4 5" key="1">
    <citation type="journal article" date="2017" name="BMC Genomics">
        <title>Comparative genomic and phylogenomic analyses of the Bifidobacteriaceae family.</title>
        <authorList>
            <person name="Lugli G.A."/>
            <person name="Milani C."/>
            <person name="Turroni F."/>
            <person name="Duranti S."/>
            <person name="Mancabelli L."/>
            <person name="Mangifesta M."/>
            <person name="Ferrario C."/>
            <person name="Modesto M."/>
            <person name="Mattarelli P."/>
            <person name="Jiri K."/>
            <person name="van Sinderen D."/>
            <person name="Ventura M."/>
        </authorList>
    </citation>
    <scope>NUCLEOTIDE SEQUENCE [LARGE SCALE GENOMIC DNA]</scope>
    <source>
        <strain evidence="4 5">LMG 28769</strain>
    </source>
</reference>
<dbReference type="Gene3D" id="3.40.50.300">
    <property type="entry name" value="P-loop containing nucleotide triphosphate hydrolases"/>
    <property type="match status" value="1"/>
</dbReference>
<evidence type="ECO:0000313" key="4">
    <source>
        <dbReference type="EMBL" id="OZG67709.1"/>
    </source>
</evidence>
<gene>
    <name evidence="4" type="ORF">BAQU_0353</name>
</gene>